<dbReference type="EMBL" id="CASHSV030000109">
    <property type="protein sequence ID" value="CAJ2649721.1"/>
    <property type="molecule type" value="Genomic_DNA"/>
</dbReference>
<proteinExistence type="predicted"/>
<gene>
    <name evidence="1" type="ORF">MILVUS5_LOCUS17754</name>
</gene>
<protein>
    <submittedName>
        <fullName evidence="1">Uncharacterized protein</fullName>
    </submittedName>
</protein>
<keyword evidence="2" id="KW-1185">Reference proteome</keyword>
<reference evidence="1" key="1">
    <citation type="submission" date="2023-10" db="EMBL/GenBank/DDBJ databases">
        <authorList>
            <person name="Rodriguez Cubillos JULIANA M."/>
            <person name="De Vega J."/>
        </authorList>
    </citation>
    <scope>NUCLEOTIDE SEQUENCE</scope>
</reference>
<sequence length="467" mass="51725">MFTLTRLRNWYSGVKVAPVINGEKQHVAVLAFPFGTHAAPLLSLVRRIAAEAPNVQFAFFSTSQANAKLFPGSSNHDEFLPNIKHYNIQDGLPENHVPSGNPLEPIILFINAMQINYKNVMDAVAAATGKNFTCLVTDAFFWFGADLAEEMNAKWVPLWTAGPHSLLTHVYTDLIRDNYVKEDHVEKNFDFLPGFPELRACDLPEMIIDDDIKGPFGTMLHKMGLQLPRATAVAINSFDTVHKPIGNELKSRFKLLLNVGPFILTTPQSMVPDEHGCIAWLNQQENLSVVYISFGSIVVPPPHELTALAEALEECGFPFIWAFRGNPESLPNGFVERTKTQGKIVAWAPQFEILKHPSIGVCLTHSGWNSVLDCIVGGVPMISRPFFGDQRLNARMLEGVWEIGLGLDNGVLTKESTMNVLKSTMSTEKGKIMRDKILKLKESALEAVETNGTSAINFNTLIQIVTS</sequence>
<name>A0ACB0JXY6_TRIPR</name>
<evidence type="ECO:0000313" key="1">
    <source>
        <dbReference type="EMBL" id="CAJ2649721.1"/>
    </source>
</evidence>
<comment type="caution">
    <text evidence="1">The sequence shown here is derived from an EMBL/GenBank/DDBJ whole genome shotgun (WGS) entry which is preliminary data.</text>
</comment>
<accession>A0ACB0JXY6</accession>
<dbReference type="Proteomes" id="UP001177021">
    <property type="component" value="Unassembled WGS sequence"/>
</dbReference>
<organism evidence="1 2">
    <name type="scientific">Trifolium pratense</name>
    <name type="common">Red clover</name>
    <dbReference type="NCBI Taxonomy" id="57577"/>
    <lineage>
        <taxon>Eukaryota</taxon>
        <taxon>Viridiplantae</taxon>
        <taxon>Streptophyta</taxon>
        <taxon>Embryophyta</taxon>
        <taxon>Tracheophyta</taxon>
        <taxon>Spermatophyta</taxon>
        <taxon>Magnoliopsida</taxon>
        <taxon>eudicotyledons</taxon>
        <taxon>Gunneridae</taxon>
        <taxon>Pentapetalae</taxon>
        <taxon>rosids</taxon>
        <taxon>fabids</taxon>
        <taxon>Fabales</taxon>
        <taxon>Fabaceae</taxon>
        <taxon>Papilionoideae</taxon>
        <taxon>50 kb inversion clade</taxon>
        <taxon>NPAAA clade</taxon>
        <taxon>Hologalegina</taxon>
        <taxon>IRL clade</taxon>
        <taxon>Trifolieae</taxon>
        <taxon>Trifolium</taxon>
    </lineage>
</organism>
<evidence type="ECO:0000313" key="2">
    <source>
        <dbReference type="Proteomes" id="UP001177021"/>
    </source>
</evidence>